<gene>
    <name evidence="2" type="ORF">ASCRUDRAFT_79986</name>
</gene>
<dbReference type="AlphaFoldDB" id="A0A1D2VLK7"/>
<dbReference type="GeneID" id="30968082"/>
<evidence type="ECO:0000256" key="1">
    <source>
        <dbReference type="ARBA" id="ARBA00009841"/>
    </source>
</evidence>
<dbReference type="PANTHER" id="PTHR12150:SF13">
    <property type="entry name" value="METHYLTRANSFERASE C9ORF114-RELATED"/>
    <property type="match status" value="1"/>
</dbReference>
<dbReference type="InterPro" id="IPR003750">
    <property type="entry name" value="Put_MeTrfase-C9orf114-like"/>
</dbReference>
<dbReference type="SUPFAM" id="SSF75217">
    <property type="entry name" value="alpha/beta knot"/>
    <property type="match status" value="1"/>
</dbReference>
<organism evidence="2 3">
    <name type="scientific">Ascoidea rubescens DSM 1968</name>
    <dbReference type="NCBI Taxonomy" id="1344418"/>
    <lineage>
        <taxon>Eukaryota</taxon>
        <taxon>Fungi</taxon>
        <taxon>Dikarya</taxon>
        <taxon>Ascomycota</taxon>
        <taxon>Saccharomycotina</taxon>
        <taxon>Saccharomycetes</taxon>
        <taxon>Ascoideaceae</taxon>
        <taxon>Ascoidea</taxon>
    </lineage>
</organism>
<dbReference type="Pfam" id="PF02598">
    <property type="entry name" value="Methyltrn_RNA_3"/>
    <property type="match status" value="1"/>
</dbReference>
<proteinExistence type="inferred from homology"/>
<dbReference type="Gene3D" id="3.40.1280.10">
    <property type="match status" value="2"/>
</dbReference>
<dbReference type="GO" id="GO:0032259">
    <property type="term" value="P:methylation"/>
    <property type="evidence" value="ECO:0007669"/>
    <property type="project" value="UniProtKB-ARBA"/>
</dbReference>
<dbReference type="FunCoup" id="A0A1D2VLK7">
    <property type="interactions" value="963"/>
</dbReference>
<protein>
    <submittedName>
        <fullName evidence="2">DUF171-domain-containing protein</fullName>
    </submittedName>
</protein>
<reference evidence="3" key="1">
    <citation type="submission" date="2016-05" db="EMBL/GenBank/DDBJ databases">
        <title>Comparative genomics of biotechnologically important yeasts.</title>
        <authorList>
            <consortium name="DOE Joint Genome Institute"/>
            <person name="Riley R."/>
            <person name="Haridas S."/>
            <person name="Wolfe K.H."/>
            <person name="Lopes M.R."/>
            <person name="Hittinger C.T."/>
            <person name="Goker M."/>
            <person name="Salamov A."/>
            <person name="Wisecaver J."/>
            <person name="Long T.M."/>
            <person name="Aerts A.L."/>
            <person name="Barry K."/>
            <person name="Choi C."/>
            <person name="Clum A."/>
            <person name="Coughlan A.Y."/>
            <person name="Deshpande S."/>
            <person name="Douglass A.P."/>
            <person name="Hanson S.J."/>
            <person name="Klenk H.-P."/>
            <person name="Labutti K."/>
            <person name="Lapidus A."/>
            <person name="Lindquist E."/>
            <person name="Lipzen A."/>
            <person name="Meier-Kolthoff J.P."/>
            <person name="Ohm R.A."/>
            <person name="Otillar R.P."/>
            <person name="Pangilinan J."/>
            <person name="Peng Y."/>
            <person name="Rokas A."/>
            <person name="Rosa C.A."/>
            <person name="Scheuner C."/>
            <person name="Sibirny A.A."/>
            <person name="Slot J.C."/>
            <person name="Stielow J.B."/>
            <person name="Sun H."/>
            <person name="Kurtzman C.P."/>
            <person name="Blackwell M."/>
            <person name="Grigoriev I.V."/>
            <person name="Jeffries T.W."/>
        </authorList>
    </citation>
    <scope>NUCLEOTIDE SEQUENCE [LARGE SCALE GENOMIC DNA]</scope>
    <source>
        <strain evidence="3">DSM 1968</strain>
    </source>
</reference>
<dbReference type="InterPro" id="IPR029028">
    <property type="entry name" value="Alpha/beta_knot_MTases"/>
</dbReference>
<dbReference type="OrthoDB" id="361029at2759"/>
<sequence>MEVAKKKETKTEKEEKKQPESKKLNYTLCIPSTVISEGNVKSLKEITQIAYQIAKNCTIYDVSEIVVLDIPEIHLKNKPNEDLKQDTIKIKFEDNGNNYNEKSFKKTGKNYSENSLLLASLLQFFITPPYLVKSTFKADMIKNFKYAKTFPKLSTLPFMNNKIANADGNEYPDKKVVKRKHIPGEKVRKNKKKNKEAILTKYVNIGKSKALTLIDQEVPINVRVTVNLKTSKVVSPIEAYGNSKIGANLSFGYHVRISTNFISIFVETPFANGYSSSIYVQSGDYYSDVSSKTAKFPRMLNIDEKLILERDKKEEFNLLLVYGKLTDYDKAFQQSKSELEAVNNLTEMFDGKLGIKKSNIRIEDAILISLARIDFIANR</sequence>
<dbReference type="InParanoid" id="A0A1D2VLK7"/>
<dbReference type="STRING" id="1344418.A0A1D2VLK7"/>
<dbReference type="Proteomes" id="UP000095038">
    <property type="component" value="Unassembled WGS sequence"/>
</dbReference>
<dbReference type="RefSeq" id="XP_020048789.1">
    <property type="nucleotide sequence ID" value="XM_020194446.1"/>
</dbReference>
<keyword evidence="3" id="KW-1185">Reference proteome</keyword>
<dbReference type="InterPro" id="IPR029026">
    <property type="entry name" value="tRNA_m1G_MTases_N"/>
</dbReference>
<dbReference type="PANTHER" id="PTHR12150">
    <property type="entry name" value="CLASS IV SAM-BINDING METHYLTRANSFERASE-RELATED"/>
    <property type="match status" value="1"/>
</dbReference>
<comment type="similarity">
    <text evidence="1">Belongs to the class IV-like SAM-binding methyltransferase superfamily.</text>
</comment>
<evidence type="ECO:0000313" key="2">
    <source>
        <dbReference type="EMBL" id="ODV62482.1"/>
    </source>
</evidence>
<name>A0A1D2VLK7_9ASCO</name>
<evidence type="ECO:0000313" key="3">
    <source>
        <dbReference type="Proteomes" id="UP000095038"/>
    </source>
</evidence>
<accession>A0A1D2VLK7</accession>
<dbReference type="EMBL" id="KV454477">
    <property type="protein sequence ID" value="ODV62482.1"/>
    <property type="molecule type" value="Genomic_DNA"/>
</dbReference>